<keyword evidence="1" id="KW-0808">Transferase</keyword>
<keyword evidence="2 6" id="KW-0547">Nucleotide-binding</keyword>
<dbReference type="InterPro" id="IPR017441">
    <property type="entry name" value="Protein_kinase_ATP_BS"/>
</dbReference>
<organism evidence="9 10">
    <name type="scientific">Trichomalopsis sarcophagae</name>
    <dbReference type="NCBI Taxonomy" id="543379"/>
    <lineage>
        <taxon>Eukaryota</taxon>
        <taxon>Metazoa</taxon>
        <taxon>Ecdysozoa</taxon>
        <taxon>Arthropoda</taxon>
        <taxon>Hexapoda</taxon>
        <taxon>Insecta</taxon>
        <taxon>Pterygota</taxon>
        <taxon>Neoptera</taxon>
        <taxon>Endopterygota</taxon>
        <taxon>Hymenoptera</taxon>
        <taxon>Apocrita</taxon>
        <taxon>Proctotrupomorpha</taxon>
        <taxon>Chalcidoidea</taxon>
        <taxon>Pteromalidae</taxon>
        <taxon>Pteromalinae</taxon>
        <taxon>Trichomalopsis</taxon>
    </lineage>
</organism>
<dbReference type="GO" id="GO:0005737">
    <property type="term" value="C:cytoplasm"/>
    <property type="evidence" value="ECO:0007669"/>
    <property type="project" value="TreeGrafter"/>
</dbReference>
<dbReference type="GO" id="GO:0004674">
    <property type="term" value="F:protein serine/threonine kinase activity"/>
    <property type="evidence" value="ECO:0007669"/>
    <property type="project" value="UniProtKB-KW"/>
</dbReference>
<dbReference type="InterPro" id="IPR011009">
    <property type="entry name" value="Kinase-like_dom_sf"/>
</dbReference>
<dbReference type="PANTHER" id="PTHR11042">
    <property type="entry name" value="EUKARYOTIC TRANSLATION INITIATION FACTOR 2-ALPHA KINASE EIF2-ALPHA KINASE -RELATED"/>
    <property type="match status" value="1"/>
</dbReference>
<dbReference type="SMART" id="SM00220">
    <property type="entry name" value="S_TKc"/>
    <property type="match status" value="1"/>
</dbReference>
<dbReference type="Pfam" id="PF00069">
    <property type="entry name" value="Pkinase"/>
    <property type="match status" value="1"/>
</dbReference>
<reference evidence="9 10" key="1">
    <citation type="journal article" date="2017" name="Curr. Biol.">
        <title>The Evolution of Venom by Co-option of Single-Copy Genes.</title>
        <authorList>
            <person name="Martinson E.O."/>
            <person name="Mrinalini"/>
            <person name="Kelkar Y.D."/>
            <person name="Chang C.H."/>
            <person name="Werren J.H."/>
        </authorList>
    </citation>
    <scope>NUCLEOTIDE SEQUENCE [LARGE SCALE GENOMIC DNA]</scope>
    <source>
        <strain evidence="9 10">Alberta</strain>
        <tissue evidence="9">Whole body</tissue>
    </source>
</reference>
<dbReference type="InterPro" id="IPR000719">
    <property type="entry name" value="Prot_kinase_dom"/>
</dbReference>
<accession>A0A232FEN9</accession>
<dbReference type="GO" id="GO:0004713">
    <property type="term" value="F:protein tyrosine kinase activity"/>
    <property type="evidence" value="ECO:0007669"/>
    <property type="project" value="TreeGrafter"/>
</dbReference>
<dbReference type="GO" id="GO:0005634">
    <property type="term" value="C:nucleus"/>
    <property type="evidence" value="ECO:0007669"/>
    <property type="project" value="TreeGrafter"/>
</dbReference>
<dbReference type="STRING" id="543379.A0A232FEN9"/>
<proteinExistence type="inferred from homology"/>
<comment type="similarity">
    <text evidence="5">Belongs to the protein kinase superfamily. Ser/Thr protein kinase family. GCN2 subfamily.</text>
</comment>
<dbReference type="Gene3D" id="3.30.200.20">
    <property type="entry name" value="Phosphorylase Kinase, domain 1"/>
    <property type="match status" value="1"/>
</dbReference>
<evidence type="ECO:0000313" key="9">
    <source>
        <dbReference type="EMBL" id="OXU28938.1"/>
    </source>
</evidence>
<keyword evidence="7" id="KW-0723">Serine/threonine-protein kinase</keyword>
<dbReference type="PANTHER" id="PTHR11042:SF185">
    <property type="entry name" value="WEE1-LIKE PROTEIN KINASE"/>
    <property type="match status" value="1"/>
</dbReference>
<evidence type="ECO:0000259" key="8">
    <source>
        <dbReference type="PROSITE" id="PS50011"/>
    </source>
</evidence>
<evidence type="ECO:0000256" key="1">
    <source>
        <dbReference type="ARBA" id="ARBA00022679"/>
    </source>
</evidence>
<dbReference type="PROSITE" id="PS00107">
    <property type="entry name" value="PROTEIN_KINASE_ATP"/>
    <property type="match status" value="1"/>
</dbReference>
<feature type="binding site" evidence="6">
    <location>
        <position position="166"/>
    </location>
    <ligand>
        <name>ATP</name>
        <dbReference type="ChEBI" id="CHEBI:30616"/>
    </ligand>
</feature>
<dbReference type="AlphaFoldDB" id="A0A232FEN9"/>
<evidence type="ECO:0000256" key="3">
    <source>
        <dbReference type="ARBA" id="ARBA00022777"/>
    </source>
</evidence>
<keyword evidence="4 6" id="KW-0067">ATP-binding</keyword>
<protein>
    <recommendedName>
        <fullName evidence="8">Protein kinase domain-containing protein</fullName>
    </recommendedName>
</protein>
<dbReference type="InterPro" id="IPR050339">
    <property type="entry name" value="CC_SR_Kinase"/>
</dbReference>
<dbReference type="OrthoDB" id="5337378at2759"/>
<evidence type="ECO:0000256" key="7">
    <source>
        <dbReference type="RuleBase" id="RU000304"/>
    </source>
</evidence>
<keyword evidence="10" id="KW-1185">Reference proteome</keyword>
<name>A0A232FEN9_9HYME</name>
<evidence type="ECO:0000256" key="2">
    <source>
        <dbReference type="ARBA" id="ARBA00022741"/>
    </source>
</evidence>
<evidence type="ECO:0000256" key="5">
    <source>
        <dbReference type="ARBA" id="ARBA00037982"/>
    </source>
</evidence>
<dbReference type="InterPro" id="IPR008271">
    <property type="entry name" value="Ser/Thr_kinase_AS"/>
</dbReference>
<feature type="domain" description="Protein kinase" evidence="8">
    <location>
        <begin position="137"/>
        <end position="404"/>
    </location>
</feature>
<dbReference type="Proteomes" id="UP000215335">
    <property type="component" value="Unassembled WGS sequence"/>
</dbReference>
<keyword evidence="3" id="KW-0418">Kinase</keyword>
<dbReference type="SUPFAM" id="SSF56112">
    <property type="entry name" value="Protein kinase-like (PK-like)"/>
    <property type="match status" value="1"/>
</dbReference>
<dbReference type="EMBL" id="NNAY01000356">
    <property type="protein sequence ID" value="OXU28938.1"/>
    <property type="molecule type" value="Genomic_DNA"/>
</dbReference>
<dbReference type="PROSITE" id="PS50011">
    <property type="entry name" value="PROTEIN_KINASE_DOM"/>
    <property type="match status" value="1"/>
</dbReference>
<gene>
    <name evidence="9" type="ORF">TSAR_009796</name>
</gene>
<dbReference type="GO" id="GO:0005524">
    <property type="term" value="F:ATP binding"/>
    <property type="evidence" value="ECO:0007669"/>
    <property type="project" value="UniProtKB-UniRule"/>
</dbReference>
<dbReference type="PROSITE" id="PS00108">
    <property type="entry name" value="PROTEIN_KINASE_ST"/>
    <property type="match status" value="1"/>
</dbReference>
<evidence type="ECO:0000313" key="10">
    <source>
        <dbReference type="Proteomes" id="UP000215335"/>
    </source>
</evidence>
<sequence length="458" mass="50967">MACVNALCCRLKKFFSSKKAQQTKSNDCGHGKIEKSLTGVVALTVNVNPFVPADDLDISWVKIEKEEIVNEESESRSGSRNKKKHITPKIRKALCFSSTESAADDDSSLTSCLSFSQSSTKSIKIRIGPATRYHREFQELDLIGSGEFGTVFRCVNRVDGCVYAIKRSGPLSRSKYAQRRASNEVHANAVLSNYKHVVRYYSAWIENDCMSIQQEYCDRGDLSGIIATMNTEKTTLTESKICRMILHVAKGLRYIHGFKMAHLDIKPENIFLSTQRVLVNSKNSDDYIEEVVYKIGDLGHVTSIANVQELEDEGDCRYLAKEILREDYSDLTKADIFSLGLTIFEACGGGPLPKNGPKWQEIREGKLDRLAAYSDDINELVVSMIHAQPNKRPSASNVLRQAIAEVAGEETEEAEEDSEVEIGVVVVAVAEADLCEAVEGVETETVTVNDHIKIFRCK</sequence>
<dbReference type="Gene3D" id="1.10.510.10">
    <property type="entry name" value="Transferase(Phosphotransferase) domain 1"/>
    <property type="match status" value="1"/>
</dbReference>
<evidence type="ECO:0000256" key="6">
    <source>
        <dbReference type="PROSITE-ProRule" id="PRU10141"/>
    </source>
</evidence>
<comment type="caution">
    <text evidence="9">The sequence shown here is derived from an EMBL/GenBank/DDBJ whole genome shotgun (WGS) entry which is preliminary data.</text>
</comment>
<evidence type="ECO:0000256" key="4">
    <source>
        <dbReference type="ARBA" id="ARBA00022840"/>
    </source>
</evidence>